<evidence type="ECO:0000259" key="1">
    <source>
        <dbReference type="Pfam" id="PF01872"/>
    </source>
</evidence>
<sequence length="204" mass="21942">MKISLTQFVTLDGVYQAPGGVDEDRSDGFTHGGWAVPYDDEDFGRFIDGVFEQADAFLYGRRTYDIFAAYWPTVTDPDDPVAARFNSLPKYVASTTLTEPAWAGTTVIGATDVVEDVTALKERPGRELQMHGSGGLARTLLAHGLVDTVHLLTYPVALGSGRRLFADGGLPTAFRLAQSHTTSTGVVISTYETAGRPEYGTMGA</sequence>
<protein>
    <submittedName>
        <fullName evidence="2">Dihydrofolate reductase</fullName>
    </submittedName>
</protein>
<feature type="domain" description="Bacterial bifunctional deaminase-reductase C-terminal" evidence="1">
    <location>
        <begin position="2"/>
        <end position="187"/>
    </location>
</feature>
<dbReference type="InterPro" id="IPR024072">
    <property type="entry name" value="DHFR-like_dom_sf"/>
</dbReference>
<organism evidence="2 3">
    <name type="scientific">Streptomyces triticagri</name>
    <dbReference type="NCBI Taxonomy" id="2293568"/>
    <lineage>
        <taxon>Bacteria</taxon>
        <taxon>Bacillati</taxon>
        <taxon>Actinomycetota</taxon>
        <taxon>Actinomycetes</taxon>
        <taxon>Kitasatosporales</taxon>
        <taxon>Streptomycetaceae</taxon>
        <taxon>Streptomyces</taxon>
    </lineage>
</organism>
<dbReference type="Proteomes" id="UP000263094">
    <property type="component" value="Unassembled WGS sequence"/>
</dbReference>
<evidence type="ECO:0000313" key="3">
    <source>
        <dbReference type="Proteomes" id="UP000263094"/>
    </source>
</evidence>
<dbReference type="PANTHER" id="PTHR38011:SF2">
    <property type="entry name" value="BIFUNCTIONAL DEAMINASE-REDUCTASE DOMAIN PROTEIN"/>
    <property type="match status" value="1"/>
</dbReference>
<dbReference type="AlphaFoldDB" id="A0A372M6M0"/>
<name>A0A372M6M0_9ACTN</name>
<dbReference type="PANTHER" id="PTHR38011">
    <property type="entry name" value="DIHYDROFOLATE REDUCTASE FAMILY PROTEIN (AFU_ORTHOLOGUE AFUA_8G06820)"/>
    <property type="match status" value="1"/>
</dbReference>
<comment type="caution">
    <text evidence="2">The sequence shown here is derived from an EMBL/GenBank/DDBJ whole genome shotgun (WGS) entry which is preliminary data.</text>
</comment>
<accession>A0A372M6M0</accession>
<dbReference type="OrthoDB" id="7342392at2"/>
<dbReference type="Gene3D" id="3.40.430.10">
    <property type="entry name" value="Dihydrofolate Reductase, subunit A"/>
    <property type="match status" value="1"/>
</dbReference>
<dbReference type="SUPFAM" id="SSF53597">
    <property type="entry name" value="Dihydrofolate reductase-like"/>
    <property type="match status" value="1"/>
</dbReference>
<dbReference type="GO" id="GO:0008703">
    <property type="term" value="F:5-amino-6-(5-phosphoribosylamino)uracil reductase activity"/>
    <property type="evidence" value="ECO:0007669"/>
    <property type="project" value="InterPro"/>
</dbReference>
<dbReference type="Pfam" id="PF01872">
    <property type="entry name" value="RibD_C"/>
    <property type="match status" value="1"/>
</dbReference>
<dbReference type="RefSeq" id="WP_128555907.1">
    <property type="nucleotide sequence ID" value="NZ_QUAK01000064.1"/>
</dbReference>
<dbReference type="EMBL" id="QUAK01000064">
    <property type="protein sequence ID" value="RFU86592.1"/>
    <property type="molecule type" value="Genomic_DNA"/>
</dbReference>
<evidence type="ECO:0000313" key="2">
    <source>
        <dbReference type="EMBL" id="RFU86592.1"/>
    </source>
</evidence>
<reference evidence="2 3" key="1">
    <citation type="submission" date="2018-08" db="EMBL/GenBank/DDBJ databases">
        <title>Isolation, diversity and antifungal activity of Actinobacteria from wheat.</title>
        <authorList>
            <person name="Han C."/>
        </authorList>
    </citation>
    <scope>NUCLEOTIDE SEQUENCE [LARGE SCALE GENOMIC DNA]</scope>
    <source>
        <strain evidence="2 3">NEAU-YY421</strain>
    </source>
</reference>
<gene>
    <name evidence="2" type="ORF">DY218_11795</name>
</gene>
<dbReference type="InterPro" id="IPR050765">
    <property type="entry name" value="Riboflavin_Biosynth_HTPR"/>
</dbReference>
<proteinExistence type="predicted"/>
<dbReference type="GO" id="GO:0009231">
    <property type="term" value="P:riboflavin biosynthetic process"/>
    <property type="evidence" value="ECO:0007669"/>
    <property type="project" value="InterPro"/>
</dbReference>
<dbReference type="InterPro" id="IPR002734">
    <property type="entry name" value="RibDG_C"/>
</dbReference>
<keyword evidence="3" id="KW-1185">Reference proteome</keyword>